<evidence type="ECO:0000256" key="4">
    <source>
        <dbReference type="ARBA" id="ARBA00023098"/>
    </source>
</evidence>
<keyword evidence="7" id="KW-1185">Reference proteome</keyword>
<dbReference type="GO" id="GO:0016410">
    <property type="term" value="F:N-acyltransferase activity"/>
    <property type="evidence" value="ECO:0007669"/>
    <property type="project" value="TreeGrafter"/>
</dbReference>
<dbReference type="GO" id="GO:0005737">
    <property type="term" value="C:cytoplasm"/>
    <property type="evidence" value="ECO:0007669"/>
    <property type="project" value="TreeGrafter"/>
</dbReference>
<reference evidence="7" key="1">
    <citation type="submission" date="2017-01" db="EMBL/GenBank/DDBJ databases">
        <title>Comparative genomics of anhydrobiosis in the tardigrade Hypsibius dujardini.</title>
        <authorList>
            <person name="Yoshida Y."/>
            <person name="Koutsovoulos G."/>
            <person name="Laetsch D."/>
            <person name="Stevens L."/>
            <person name="Kumar S."/>
            <person name="Horikawa D."/>
            <person name="Ishino K."/>
            <person name="Komine S."/>
            <person name="Tomita M."/>
            <person name="Blaxter M."/>
            <person name="Arakawa K."/>
        </authorList>
    </citation>
    <scope>NUCLEOTIDE SEQUENCE [LARGE SCALE GENOMIC DNA]</scope>
    <source>
        <strain evidence="7">Z151</strain>
    </source>
</reference>
<dbReference type="AlphaFoldDB" id="A0A1W0XC71"/>
<dbReference type="InterPro" id="IPR051496">
    <property type="entry name" value="H-rev107_PLA/AT"/>
</dbReference>
<keyword evidence="4" id="KW-0443">Lipid metabolism</keyword>
<organism evidence="6 7">
    <name type="scientific">Hypsibius exemplaris</name>
    <name type="common">Freshwater tardigrade</name>
    <dbReference type="NCBI Taxonomy" id="2072580"/>
    <lineage>
        <taxon>Eukaryota</taxon>
        <taxon>Metazoa</taxon>
        <taxon>Ecdysozoa</taxon>
        <taxon>Tardigrada</taxon>
        <taxon>Eutardigrada</taxon>
        <taxon>Parachela</taxon>
        <taxon>Hypsibioidea</taxon>
        <taxon>Hypsibiidae</taxon>
        <taxon>Hypsibius</taxon>
    </lineage>
</organism>
<evidence type="ECO:0000256" key="2">
    <source>
        <dbReference type="ARBA" id="ARBA00022679"/>
    </source>
</evidence>
<dbReference type="PANTHER" id="PTHR13943">
    <property type="entry name" value="HRAS-LIKE SUPPRESSOR - RELATED"/>
    <property type="match status" value="1"/>
</dbReference>
<evidence type="ECO:0000313" key="7">
    <source>
        <dbReference type="Proteomes" id="UP000192578"/>
    </source>
</evidence>
<comment type="caution">
    <text evidence="6">The sequence shown here is derived from an EMBL/GenBank/DDBJ whole genome shotgun (WGS) entry which is preliminary data.</text>
</comment>
<dbReference type="Gene3D" id="3.90.1720.10">
    <property type="entry name" value="endopeptidase domain like (from Nostoc punctiforme)"/>
    <property type="match status" value="1"/>
</dbReference>
<feature type="domain" description="LRAT" evidence="5">
    <location>
        <begin position="43"/>
        <end position="156"/>
    </location>
</feature>
<dbReference type="GO" id="GO:0004623">
    <property type="term" value="F:phospholipase A2 activity"/>
    <property type="evidence" value="ECO:0007669"/>
    <property type="project" value="TreeGrafter"/>
</dbReference>
<protein>
    <submittedName>
        <fullName evidence="6">HRAS-like suppressor 3</fullName>
    </submittedName>
</protein>
<comment type="similarity">
    <text evidence="1">Belongs to the H-rev107 family.</text>
</comment>
<dbReference type="GO" id="GO:0070292">
    <property type="term" value="P:N-acylphosphatidylethanolamine metabolic process"/>
    <property type="evidence" value="ECO:0007669"/>
    <property type="project" value="TreeGrafter"/>
</dbReference>
<evidence type="ECO:0000256" key="3">
    <source>
        <dbReference type="ARBA" id="ARBA00022801"/>
    </source>
</evidence>
<dbReference type="PROSITE" id="PS51934">
    <property type="entry name" value="LRAT"/>
    <property type="match status" value="1"/>
</dbReference>
<dbReference type="Pfam" id="PF04970">
    <property type="entry name" value="LRAT"/>
    <property type="match status" value="1"/>
</dbReference>
<gene>
    <name evidence="6" type="ORF">BV898_00799</name>
</gene>
<evidence type="ECO:0000256" key="1">
    <source>
        <dbReference type="ARBA" id="ARBA00007824"/>
    </source>
</evidence>
<keyword evidence="2" id="KW-0808">Transferase</keyword>
<proteinExistence type="inferred from homology"/>
<dbReference type="PANTHER" id="PTHR13943:SF77">
    <property type="entry name" value="LRAT DOMAIN-CONTAINING PROTEIN"/>
    <property type="match status" value="1"/>
</dbReference>
<sequence length="191" mass="21084">MSVPPGATSDASPVVIDGEARHSSHLVTAYVDVGDLKPFPGDLIEFQRDMYSHWALFVGNNQVVNVRGAQPTSDVSLTGTGTVRLEDLAFVAGSSKCRINNQEGEAMARGIQALHADEMVQKATALVGQDVPYSLFHRNCEHYVTEWRYGTPWSEQVETGQKKYGDLTQLAGQKDLPQLMAMLQAFMQERR</sequence>
<dbReference type="Proteomes" id="UP000192578">
    <property type="component" value="Unassembled WGS sequence"/>
</dbReference>
<dbReference type="InterPro" id="IPR007053">
    <property type="entry name" value="LRAT_dom"/>
</dbReference>
<dbReference type="GO" id="GO:0008970">
    <property type="term" value="F:phospholipase A1 activity"/>
    <property type="evidence" value="ECO:0007669"/>
    <property type="project" value="TreeGrafter"/>
</dbReference>
<keyword evidence="3" id="KW-0378">Hydrolase</keyword>
<evidence type="ECO:0000259" key="5">
    <source>
        <dbReference type="PROSITE" id="PS51934"/>
    </source>
</evidence>
<accession>A0A1W0XC71</accession>
<dbReference type="OrthoDB" id="10051797at2759"/>
<evidence type="ECO:0000313" key="6">
    <source>
        <dbReference type="EMBL" id="OQV25107.1"/>
    </source>
</evidence>
<name>A0A1W0XC71_HYPEX</name>
<dbReference type="EMBL" id="MTYJ01000003">
    <property type="protein sequence ID" value="OQV25107.1"/>
    <property type="molecule type" value="Genomic_DNA"/>
</dbReference>